<accession>A0A4R0P7V2</accession>
<dbReference type="Proteomes" id="UP000291301">
    <property type="component" value="Unassembled WGS sequence"/>
</dbReference>
<dbReference type="EMBL" id="SJST01000006">
    <property type="protein sequence ID" value="TCD13131.1"/>
    <property type="molecule type" value="Genomic_DNA"/>
</dbReference>
<name>A0A4R0P7V2_9HYPH</name>
<protein>
    <submittedName>
        <fullName evidence="2">Septum formation initiator family protein</fullName>
    </submittedName>
</protein>
<gene>
    <name evidence="2" type="ORF">E0D97_14080</name>
</gene>
<evidence type="ECO:0000256" key="1">
    <source>
        <dbReference type="SAM" id="Coils"/>
    </source>
</evidence>
<dbReference type="AlphaFoldDB" id="A0A4R0P7V2"/>
<evidence type="ECO:0000313" key="3">
    <source>
        <dbReference type="Proteomes" id="UP000291301"/>
    </source>
</evidence>
<dbReference type="RefSeq" id="WP_131570035.1">
    <property type="nucleotide sequence ID" value="NZ_JAINFK010000005.1"/>
</dbReference>
<keyword evidence="1" id="KW-0175">Coiled coil</keyword>
<reference evidence="2 3" key="1">
    <citation type="journal article" date="2015" name="Antonie Van Leeuwenhoek">
        <title>Oricola cellulosilytica gen. nov., sp. nov., a cellulose-degrading bacterium of the family Phyllobacteriaceae isolated from surface seashore water, and emended descriptions of Mesorhizobium loti and Phyllobacterium myrsinacearum.</title>
        <authorList>
            <person name="Hameed A."/>
            <person name="Shahina M."/>
            <person name="Lai W.A."/>
            <person name="Lin S.Y."/>
            <person name="Young L.S."/>
            <person name="Liu Y.C."/>
            <person name="Hsu Y.H."/>
            <person name="Young C.C."/>
        </authorList>
    </citation>
    <scope>NUCLEOTIDE SEQUENCE [LARGE SCALE GENOMIC DNA]</scope>
    <source>
        <strain evidence="2 3">KCTC 52183</strain>
    </source>
</reference>
<dbReference type="Pfam" id="PF04977">
    <property type="entry name" value="DivIC"/>
    <property type="match status" value="1"/>
</dbReference>
<organism evidence="2 3">
    <name type="scientific">Oricola cellulosilytica</name>
    <dbReference type="NCBI Taxonomy" id="1429082"/>
    <lineage>
        <taxon>Bacteria</taxon>
        <taxon>Pseudomonadati</taxon>
        <taxon>Pseudomonadota</taxon>
        <taxon>Alphaproteobacteria</taxon>
        <taxon>Hyphomicrobiales</taxon>
        <taxon>Ahrensiaceae</taxon>
        <taxon>Oricola</taxon>
    </lineage>
</organism>
<sequence length="106" mass="12240">MWTRHHRRSPLRHLLLPVFAFGVLAYFSHHAVNGSLGLASQQRYTEEITQLSSELQMLEKRRSELEKKTAMLRDGSLERDMIDEQARRLLGLTRSSEIVILHDGAT</sequence>
<evidence type="ECO:0000313" key="2">
    <source>
        <dbReference type="EMBL" id="TCD13131.1"/>
    </source>
</evidence>
<keyword evidence="3" id="KW-1185">Reference proteome</keyword>
<feature type="coiled-coil region" evidence="1">
    <location>
        <begin position="41"/>
        <end position="75"/>
    </location>
</feature>
<proteinExistence type="predicted"/>
<dbReference type="OrthoDB" id="9815600at2"/>
<comment type="caution">
    <text evidence="2">The sequence shown here is derived from an EMBL/GenBank/DDBJ whole genome shotgun (WGS) entry which is preliminary data.</text>
</comment>
<dbReference type="InterPro" id="IPR007060">
    <property type="entry name" value="FtsL/DivIC"/>
</dbReference>